<comment type="caution">
    <text evidence="2">The sequence shown here is derived from an EMBL/GenBank/DDBJ whole genome shotgun (WGS) entry which is preliminary data.</text>
</comment>
<dbReference type="Pfam" id="PF12697">
    <property type="entry name" value="Abhydrolase_6"/>
    <property type="match status" value="1"/>
</dbReference>
<dbReference type="SUPFAM" id="SSF53474">
    <property type="entry name" value="alpha/beta-Hydrolases"/>
    <property type="match status" value="1"/>
</dbReference>
<dbReference type="InterPro" id="IPR000073">
    <property type="entry name" value="AB_hydrolase_1"/>
</dbReference>
<evidence type="ECO:0000313" key="3">
    <source>
        <dbReference type="Proteomes" id="UP001501578"/>
    </source>
</evidence>
<dbReference type="PANTHER" id="PTHR37017">
    <property type="entry name" value="AB HYDROLASE-1 DOMAIN-CONTAINING PROTEIN-RELATED"/>
    <property type="match status" value="1"/>
</dbReference>
<gene>
    <name evidence="2" type="ORF">GCM10009560_06520</name>
</gene>
<keyword evidence="3" id="KW-1185">Reference proteome</keyword>
<name>A0ABP3Z5A1_9ACTN</name>
<dbReference type="InterPro" id="IPR019546">
    <property type="entry name" value="TAT_signal_bac_arc"/>
</dbReference>
<dbReference type="InterPro" id="IPR006311">
    <property type="entry name" value="TAT_signal"/>
</dbReference>
<feature type="domain" description="AB hydrolase-1" evidence="1">
    <location>
        <begin position="39"/>
        <end position="295"/>
    </location>
</feature>
<reference evidence="3" key="1">
    <citation type="journal article" date="2019" name="Int. J. Syst. Evol. Microbiol.">
        <title>The Global Catalogue of Microorganisms (GCM) 10K type strain sequencing project: providing services to taxonomists for standard genome sequencing and annotation.</title>
        <authorList>
            <consortium name="The Broad Institute Genomics Platform"/>
            <consortium name="The Broad Institute Genome Sequencing Center for Infectious Disease"/>
            <person name="Wu L."/>
            <person name="Ma J."/>
        </authorList>
    </citation>
    <scope>NUCLEOTIDE SEQUENCE [LARGE SCALE GENOMIC DNA]</scope>
    <source>
        <strain evidence="3">JCM 11136</strain>
    </source>
</reference>
<dbReference type="PROSITE" id="PS51318">
    <property type="entry name" value="TAT"/>
    <property type="match status" value="1"/>
</dbReference>
<keyword evidence="2" id="KW-0378">Hydrolase</keyword>
<sequence length="312" mass="33320">MTSRRQLLQLASAAGAGALTTSAWVREPKRKGNEVTTFVFVSGANGPASGDSELALRGHRTVGVSLPGHDPAEQFHLAYQAPQDLTTLATLPSPVSALTLDDYVEATVRVVRRVADHGPVILVGGSMGGITITKVADEVPRLIDRLVYGSAFCCTGLRSAADYLSTPEAQTSLLPELVKGMIADPRVIKATRTNWRSNDPVFLRAAKAALMAGASDGELLALLNTLLPDETLTVPSADGRGDPDRWGQVPRTYIRHSQDRCIPLDLQNRMIREADEATPGNAFDVKTVATSHVPVGKAGRQITDILDRLARG</sequence>
<dbReference type="InterPro" id="IPR029058">
    <property type="entry name" value="AB_hydrolase_fold"/>
</dbReference>
<organism evidence="2 3">
    <name type="scientific">Nonomuraea longicatena</name>
    <dbReference type="NCBI Taxonomy" id="83682"/>
    <lineage>
        <taxon>Bacteria</taxon>
        <taxon>Bacillati</taxon>
        <taxon>Actinomycetota</taxon>
        <taxon>Actinomycetes</taxon>
        <taxon>Streptosporangiales</taxon>
        <taxon>Streptosporangiaceae</taxon>
        <taxon>Nonomuraea</taxon>
    </lineage>
</organism>
<dbReference type="Gene3D" id="3.40.50.1820">
    <property type="entry name" value="alpha/beta hydrolase"/>
    <property type="match status" value="1"/>
</dbReference>
<dbReference type="PANTHER" id="PTHR37017:SF11">
    <property type="entry name" value="ESTERASE_LIPASE_THIOESTERASE DOMAIN-CONTAINING PROTEIN"/>
    <property type="match status" value="1"/>
</dbReference>
<protein>
    <submittedName>
        <fullName evidence="2">Alpha/beta hydrolase</fullName>
    </submittedName>
</protein>
<dbReference type="RefSeq" id="WP_343948136.1">
    <property type="nucleotide sequence ID" value="NZ_BAAAHQ010000001.1"/>
</dbReference>
<dbReference type="Proteomes" id="UP001501578">
    <property type="component" value="Unassembled WGS sequence"/>
</dbReference>
<accession>A0ABP3Z5A1</accession>
<dbReference type="NCBIfam" id="TIGR01409">
    <property type="entry name" value="TAT_signal_seq"/>
    <property type="match status" value="1"/>
</dbReference>
<dbReference type="GO" id="GO:0016787">
    <property type="term" value="F:hydrolase activity"/>
    <property type="evidence" value="ECO:0007669"/>
    <property type="project" value="UniProtKB-KW"/>
</dbReference>
<evidence type="ECO:0000259" key="1">
    <source>
        <dbReference type="Pfam" id="PF12697"/>
    </source>
</evidence>
<proteinExistence type="predicted"/>
<evidence type="ECO:0000313" key="2">
    <source>
        <dbReference type="EMBL" id="GAA0913838.1"/>
    </source>
</evidence>
<dbReference type="InterPro" id="IPR052897">
    <property type="entry name" value="Sec-Metab_Biosynth_Hydrolase"/>
</dbReference>
<dbReference type="EMBL" id="BAAAHQ010000001">
    <property type="protein sequence ID" value="GAA0913838.1"/>
    <property type="molecule type" value="Genomic_DNA"/>
</dbReference>